<name>A0A699HX32_TANCI</name>
<protein>
    <submittedName>
        <fullName evidence="1">Uncharacterized protein</fullName>
    </submittedName>
</protein>
<sequence>MWEVLVGEGGETLKNEIEDEPYFVARCGGNDGKEGSITSRTGGGWFAKLLMESNEAKGDVCLEGCEGARGREVNVGGADLGVFKSCLEENPGGAIGEFGGDSRGVEGGAD</sequence>
<accession>A0A699HX32</accession>
<evidence type="ECO:0000313" key="1">
    <source>
        <dbReference type="EMBL" id="GEY94324.1"/>
    </source>
</evidence>
<gene>
    <name evidence="1" type="ORF">Tci_466298</name>
</gene>
<proteinExistence type="predicted"/>
<reference evidence="1" key="1">
    <citation type="journal article" date="2019" name="Sci. Rep.">
        <title>Draft genome of Tanacetum cinerariifolium, the natural source of mosquito coil.</title>
        <authorList>
            <person name="Yamashiro T."/>
            <person name="Shiraishi A."/>
            <person name="Satake H."/>
            <person name="Nakayama K."/>
        </authorList>
    </citation>
    <scope>NUCLEOTIDE SEQUENCE</scope>
</reference>
<comment type="caution">
    <text evidence="1">The sequence shown here is derived from an EMBL/GenBank/DDBJ whole genome shotgun (WGS) entry which is preliminary data.</text>
</comment>
<organism evidence="1">
    <name type="scientific">Tanacetum cinerariifolium</name>
    <name type="common">Dalmatian daisy</name>
    <name type="synonym">Chrysanthemum cinerariifolium</name>
    <dbReference type="NCBI Taxonomy" id="118510"/>
    <lineage>
        <taxon>Eukaryota</taxon>
        <taxon>Viridiplantae</taxon>
        <taxon>Streptophyta</taxon>
        <taxon>Embryophyta</taxon>
        <taxon>Tracheophyta</taxon>
        <taxon>Spermatophyta</taxon>
        <taxon>Magnoliopsida</taxon>
        <taxon>eudicotyledons</taxon>
        <taxon>Gunneridae</taxon>
        <taxon>Pentapetalae</taxon>
        <taxon>asterids</taxon>
        <taxon>campanulids</taxon>
        <taxon>Asterales</taxon>
        <taxon>Asteraceae</taxon>
        <taxon>Asteroideae</taxon>
        <taxon>Anthemideae</taxon>
        <taxon>Anthemidinae</taxon>
        <taxon>Tanacetum</taxon>
    </lineage>
</organism>
<dbReference type="EMBL" id="BKCJ010224856">
    <property type="protein sequence ID" value="GEY94324.1"/>
    <property type="molecule type" value="Genomic_DNA"/>
</dbReference>
<dbReference type="AlphaFoldDB" id="A0A699HX32"/>